<sequence>MTGSPLVTVLVAFGRALRAEGIAVGSGDISTFCAAMAPLDPTDLVDLYWGGRTTLVSRREDIPVYDEVFRAYFLGERNPVEEVLTLTAQAGADATAVLQVPAVDPPARDKEQEEDEARLGLMAADAETLRHRSFAACTPDELWELRRIMARMRLTPPRRRTRRTRPARRGRRPDMRRTVRASLRMYGEPVQLRWRLRKRKLRPLVLLLDVSGSMADYSRALLQFAHSARRAAHGVTGQKVEVFCFGTRLTRITVPLRRRSPDDALADAAELVVDWEGGTRIGGALDEFVRTWGRRGVCRGGVVVICSDGLDRGDPDLLATAMERLGRLCHRVVWMHPHAGEGFRPQTVGMLVAEPHIDVLLSGHDLDSLAELAGLLPELG</sequence>
<dbReference type="InterPro" id="IPR011195">
    <property type="entry name" value="UCP010256"/>
</dbReference>
<proteinExistence type="predicted"/>
<dbReference type="PIRSF" id="PIRSF010256">
    <property type="entry name" value="CoxE_vWa"/>
    <property type="match status" value="1"/>
</dbReference>
<name>A0ABW4FGG1_9PSEU</name>
<dbReference type="PANTHER" id="PTHR39338:SF6">
    <property type="entry name" value="BLL5662 PROTEIN"/>
    <property type="match status" value="1"/>
</dbReference>
<evidence type="ECO:0000313" key="1">
    <source>
        <dbReference type="EMBL" id="MFD1529704.1"/>
    </source>
</evidence>
<dbReference type="Pfam" id="PF05762">
    <property type="entry name" value="VWA_CoxE"/>
    <property type="match status" value="1"/>
</dbReference>
<comment type="caution">
    <text evidence="1">The sequence shown here is derived from an EMBL/GenBank/DDBJ whole genome shotgun (WGS) entry which is preliminary data.</text>
</comment>
<dbReference type="SUPFAM" id="SSF53300">
    <property type="entry name" value="vWA-like"/>
    <property type="match status" value="1"/>
</dbReference>
<dbReference type="EMBL" id="JBHUCP010000005">
    <property type="protein sequence ID" value="MFD1529704.1"/>
    <property type="molecule type" value="Genomic_DNA"/>
</dbReference>
<accession>A0ABW4FGG1</accession>
<keyword evidence="2" id="KW-1185">Reference proteome</keyword>
<dbReference type="InterPro" id="IPR008912">
    <property type="entry name" value="Uncharacterised_CoxE"/>
</dbReference>
<dbReference type="CDD" id="cd00198">
    <property type="entry name" value="vWFA"/>
    <property type="match status" value="1"/>
</dbReference>
<dbReference type="Gene3D" id="3.40.50.410">
    <property type="entry name" value="von Willebrand factor, type A domain"/>
    <property type="match status" value="1"/>
</dbReference>
<dbReference type="InterPro" id="IPR036465">
    <property type="entry name" value="vWFA_dom_sf"/>
</dbReference>
<organism evidence="1 2">
    <name type="scientific">Pseudonocardia aurantiaca</name>
    <dbReference type="NCBI Taxonomy" id="75290"/>
    <lineage>
        <taxon>Bacteria</taxon>
        <taxon>Bacillati</taxon>
        <taxon>Actinomycetota</taxon>
        <taxon>Actinomycetes</taxon>
        <taxon>Pseudonocardiales</taxon>
        <taxon>Pseudonocardiaceae</taxon>
        <taxon>Pseudonocardia</taxon>
    </lineage>
</organism>
<protein>
    <submittedName>
        <fullName evidence="1">VWA domain-containing protein</fullName>
    </submittedName>
</protein>
<dbReference type="PANTHER" id="PTHR39338">
    <property type="entry name" value="BLL5662 PROTEIN-RELATED"/>
    <property type="match status" value="1"/>
</dbReference>
<dbReference type="RefSeq" id="WP_343981997.1">
    <property type="nucleotide sequence ID" value="NZ_BAAAJG010000015.1"/>
</dbReference>
<evidence type="ECO:0000313" key="2">
    <source>
        <dbReference type="Proteomes" id="UP001597145"/>
    </source>
</evidence>
<reference evidence="2" key="1">
    <citation type="journal article" date="2019" name="Int. J. Syst. Evol. Microbiol.">
        <title>The Global Catalogue of Microorganisms (GCM) 10K type strain sequencing project: providing services to taxonomists for standard genome sequencing and annotation.</title>
        <authorList>
            <consortium name="The Broad Institute Genomics Platform"/>
            <consortium name="The Broad Institute Genome Sequencing Center for Infectious Disease"/>
            <person name="Wu L."/>
            <person name="Ma J."/>
        </authorList>
    </citation>
    <scope>NUCLEOTIDE SEQUENCE [LARGE SCALE GENOMIC DNA]</scope>
    <source>
        <strain evidence="2">JCM 12165</strain>
    </source>
</reference>
<dbReference type="Proteomes" id="UP001597145">
    <property type="component" value="Unassembled WGS sequence"/>
</dbReference>
<gene>
    <name evidence="1" type="ORF">ACFSCY_09655</name>
</gene>